<dbReference type="SUPFAM" id="SSF53474">
    <property type="entry name" value="alpha/beta-Hydrolases"/>
    <property type="match status" value="1"/>
</dbReference>
<proteinExistence type="predicted"/>
<feature type="chain" id="PRO_5045373719" description="Esterase Ig-like N-terminal domain-containing protein" evidence="1">
    <location>
        <begin position="37"/>
        <end position="758"/>
    </location>
</feature>
<name>A0ABU9BE90_9BURK</name>
<evidence type="ECO:0000256" key="1">
    <source>
        <dbReference type="SAM" id="SignalP"/>
    </source>
</evidence>
<keyword evidence="1" id="KW-0732">Signal</keyword>
<protein>
    <recommendedName>
        <fullName evidence="2">Esterase Ig-like N-terminal domain-containing protein</fullName>
    </recommendedName>
</protein>
<dbReference type="Gene3D" id="3.40.50.1820">
    <property type="entry name" value="alpha/beta hydrolase"/>
    <property type="match status" value="1"/>
</dbReference>
<evidence type="ECO:0000259" key="2">
    <source>
        <dbReference type="Pfam" id="PF18435"/>
    </source>
</evidence>
<evidence type="ECO:0000313" key="4">
    <source>
        <dbReference type="Proteomes" id="UP001368500"/>
    </source>
</evidence>
<dbReference type="PROSITE" id="PS51257">
    <property type="entry name" value="PROKAR_LIPOPROTEIN"/>
    <property type="match status" value="1"/>
</dbReference>
<dbReference type="Pfam" id="PF18435">
    <property type="entry name" value="EstA_Ig_like"/>
    <property type="match status" value="1"/>
</dbReference>
<comment type="caution">
    <text evidence="3">The sequence shown here is derived from an EMBL/GenBank/DDBJ whole genome shotgun (WGS) entry which is preliminary data.</text>
</comment>
<evidence type="ECO:0000313" key="3">
    <source>
        <dbReference type="EMBL" id="MEK8028237.1"/>
    </source>
</evidence>
<organism evidence="3 4">
    <name type="scientific">Pseudaquabacterium rugosum</name>
    <dbReference type="NCBI Taxonomy" id="2984194"/>
    <lineage>
        <taxon>Bacteria</taxon>
        <taxon>Pseudomonadati</taxon>
        <taxon>Pseudomonadota</taxon>
        <taxon>Betaproteobacteria</taxon>
        <taxon>Burkholderiales</taxon>
        <taxon>Sphaerotilaceae</taxon>
        <taxon>Pseudaquabacterium</taxon>
    </lineage>
</organism>
<dbReference type="InterPro" id="IPR029058">
    <property type="entry name" value="AB_hydrolase_fold"/>
</dbReference>
<dbReference type="RefSeq" id="WP_341376022.1">
    <property type="nucleotide sequence ID" value="NZ_JBBUTF010000021.1"/>
</dbReference>
<dbReference type="Proteomes" id="UP001368500">
    <property type="component" value="Unassembled WGS sequence"/>
</dbReference>
<dbReference type="Gene3D" id="2.60.40.2180">
    <property type="match status" value="1"/>
</dbReference>
<reference evidence="3 4" key="1">
    <citation type="submission" date="2024-04" db="EMBL/GenBank/DDBJ databases">
        <title>Novel species of the genus Ideonella isolated from streams.</title>
        <authorList>
            <person name="Lu H."/>
        </authorList>
    </citation>
    <scope>NUCLEOTIDE SEQUENCE [LARGE SCALE GENOMIC DNA]</scope>
    <source>
        <strain evidence="3 4">BYS139W</strain>
    </source>
</reference>
<dbReference type="InterPro" id="IPR041172">
    <property type="entry name" value="EstA_Ig-like_N"/>
</dbReference>
<keyword evidence="4" id="KW-1185">Reference proteome</keyword>
<feature type="signal peptide" evidence="1">
    <location>
        <begin position="1"/>
        <end position="36"/>
    </location>
</feature>
<feature type="domain" description="Esterase Ig-like N-terminal" evidence="2">
    <location>
        <begin position="55"/>
        <end position="173"/>
    </location>
</feature>
<dbReference type="EMBL" id="JBBUTF010000021">
    <property type="protein sequence ID" value="MEK8028237.1"/>
    <property type="molecule type" value="Genomic_DNA"/>
</dbReference>
<sequence length="758" mass="82529">MTSIQRLNRACLPIAGVIACLVIGAAPLSGCISTQADNGAATTAQMAADDGIVSVRTIGRIASDGAKLTAIVIEYGMDMAGADVTKASYALDVWQGTWTANSVNDGSGQIGDVTKVYVNDQPAMSSTGGSGSGRYVVIEVYQDYQHATEQGFTYALSAGVTQTGTIKTRTHTITPGTHEVMNYTAGQTGTARAALAGTYTISGLEGFRFYTNTPGAYGASGPSFTALNCYSEQTGTLQAVDMDYALFVPSDYDPSKKYALVTVNHPAFNAGTHPLAAAAQSRGATVMASDWAQNLVKTRHGLAGMIVVVPVYTQRVGDNSGTTAHYSALVKLWDDLQQRYSISQDHIYGAGQSVGGMMILQTNVLRDNYFAGILMYDNQWGQNYYKDEVFARGMTDPTYVETTANTPRYYPSTDDMIWNYHWGSDGSKIHDGHDINNYHFLTSDDNVMVMNSSENFLSNNLWTEQNHLYKDLVDYEIPRLWIMDPHAPKDDQELALRNFLAQPNRYGDQSRGLFWVTFNGGSSQIAPIWSRRLDAAYEWLLSQSRTTAMARTKLDLNKPFELASVQNTNRLMPNFIDPKTGGAIYYPTGKAGAGTRFYNSSWLRIGTNVTADQVPGWLPTGMSHPVTPSTLQNVTPILENGRLTAVALQYDTNMSGAVIRMKGDAVPDSKGMLRTDDFVVMDTYDLRDAADSPIAATTTNIYMSETPQRRTGAIRGSGSGHYVIVEVDSVWNGSTVKVVQRATVRTQQAIASATPIRH</sequence>
<accession>A0ABU9BE90</accession>
<gene>
    <name evidence="3" type="ORF">AACH11_19930</name>
</gene>